<gene>
    <name evidence="1" type="ORF">NMALPHA522_0945</name>
</gene>
<reference evidence="1" key="1">
    <citation type="submission" date="2011-03" db="EMBL/GenBank/DDBJ databases">
        <title>Draft genome of Neisseria meningitidis strain alpha522.</title>
        <authorList>
            <person name="Schoen C."/>
            <person name="Blom J."/>
        </authorList>
    </citation>
    <scope>NUCLEOTIDE SEQUENCE</scope>
    <source>
        <strain evidence="1">Alpha522</strain>
    </source>
</reference>
<organism evidence="1">
    <name type="scientific">Neisseria meningitidis alpha522</name>
    <dbReference type="NCBI Taxonomy" id="996307"/>
    <lineage>
        <taxon>Bacteria</taxon>
        <taxon>Pseudomonadati</taxon>
        <taxon>Pseudomonadota</taxon>
        <taxon>Betaproteobacteria</taxon>
        <taxon>Neisseriales</taxon>
        <taxon>Neisseriaceae</taxon>
        <taxon>Neisseria</taxon>
    </lineage>
</organism>
<dbReference type="EMBL" id="FR845709">
    <property type="protein sequence ID" value="CCA44486.1"/>
    <property type="molecule type" value="Genomic_DNA"/>
</dbReference>
<proteinExistence type="predicted"/>
<dbReference type="AlphaFoldDB" id="I4E570"/>
<accession>I4E570</accession>
<name>I4E570_NEIME</name>
<sequence>MPYYRKMPSEIRKPDGLRIEYGKCRIILHFSCFHPATDRHCLSDGISVARRMYFYADPRQTSIIRAV</sequence>
<protein>
    <submittedName>
        <fullName evidence="1">Uncharacterized protein</fullName>
    </submittedName>
</protein>
<evidence type="ECO:0000313" key="1">
    <source>
        <dbReference type="EMBL" id="CCA44486.1"/>
    </source>
</evidence>